<dbReference type="Gene3D" id="2.60.40.1240">
    <property type="match status" value="1"/>
</dbReference>
<dbReference type="Proteomes" id="UP000045782">
    <property type="component" value="Unassembled WGS sequence"/>
</dbReference>
<dbReference type="Pfam" id="PF09167">
    <property type="entry name" value="DUF1942"/>
    <property type="match status" value="1"/>
</dbReference>
<name>A0A0U0ZH58_9MYCO</name>
<evidence type="ECO:0000256" key="2">
    <source>
        <dbReference type="SAM" id="SignalP"/>
    </source>
</evidence>
<sequence>MRALRMIMMACAAVLLMVGVGVPLASAAKKDCPHRMGSHQRLTDGGGAVVQEWTITGLHKSADAAPGYPVAGQLWEATASVHAVSGTVTPVIPNLAAVSGSEEHYRALWQLASPAGLPGATLAEGQSSTGKVYFDVTGGAPAMVIYQDGAMPTLMWCDEAAMKSMMATMKAQMKSKSGDCCDDMAAADGAKGSGDCDCCADMA</sequence>
<protein>
    <submittedName>
        <fullName evidence="4">Immunogenic protein MPT63</fullName>
    </submittedName>
</protein>
<dbReference type="GO" id="GO:0005615">
    <property type="term" value="C:extracellular space"/>
    <property type="evidence" value="ECO:0007669"/>
    <property type="project" value="InterPro"/>
</dbReference>
<feature type="signal peptide" evidence="2">
    <location>
        <begin position="1"/>
        <end position="27"/>
    </location>
</feature>
<feature type="chain" id="PRO_5006705744" evidence="2">
    <location>
        <begin position="28"/>
        <end position="203"/>
    </location>
</feature>
<dbReference type="AlphaFoldDB" id="A0A0U0ZH58"/>
<evidence type="ECO:0000313" key="4">
    <source>
        <dbReference type="EMBL" id="CPV36276.1"/>
    </source>
</evidence>
<keyword evidence="1 2" id="KW-0732">Signal</keyword>
<reference evidence="4 5" key="1">
    <citation type="submission" date="2015-03" db="EMBL/GenBank/DDBJ databases">
        <authorList>
            <person name="Murphy D."/>
        </authorList>
    </citation>
    <scope>NUCLEOTIDE SEQUENCE [LARGE SCALE GENOMIC DNA]</scope>
    <source>
        <strain evidence="4 5">PAP088</strain>
    </source>
</reference>
<organism evidence="4 5">
    <name type="scientific">Mycobacteroides abscessus</name>
    <dbReference type="NCBI Taxonomy" id="36809"/>
    <lineage>
        <taxon>Bacteria</taxon>
        <taxon>Bacillati</taxon>
        <taxon>Actinomycetota</taxon>
        <taxon>Actinomycetes</taxon>
        <taxon>Mycobacteriales</taxon>
        <taxon>Mycobacteriaceae</taxon>
        <taxon>Mycobacteroides</taxon>
    </lineage>
</organism>
<proteinExistence type="predicted"/>
<dbReference type="EMBL" id="CSWP01000001">
    <property type="protein sequence ID" value="CPV36276.1"/>
    <property type="molecule type" value="Genomic_DNA"/>
</dbReference>
<dbReference type="SUPFAM" id="SSF81982">
    <property type="entry name" value="Antigen MPT63/MPB63 (immunoprotective extracellular protein)"/>
    <property type="match status" value="1"/>
</dbReference>
<accession>A0A0U0ZH58</accession>
<evidence type="ECO:0000256" key="1">
    <source>
        <dbReference type="ARBA" id="ARBA00022729"/>
    </source>
</evidence>
<dbReference type="InterPro" id="IPR029050">
    <property type="entry name" value="Immunoprotect_excell_Ig-like"/>
</dbReference>
<evidence type="ECO:0000313" key="5">
    <source>
        <dbReference type="Proteomes" id="UP000045782"/>
    </source>
</evidence>
<feature type="domain" description="MPT63-like" evidence="3">
    <location>
        <begin position="34"/>
        <end position="156"/>
    </location>
</feature>
<gene>
    <name evidence="4" type="primary">mpt63_1</name>
    <name evidence="4" type="ORF">ERS075579_00761</name>
</gene>
<dbReference type="InterPro" id="IPR015250">
    <property type="entry name" value="MPT63-like"/>
</dbReference>
<evidence type="ECO:0000259" key="3">
    <source>
        <dbReference type="Pfam" id="PF09167"/>
    </source>
</evidence>